<dbReference type="Pfam" id="PF13780">
    <property type="entry name" value="DUF4176"/>
    <property type="match status" value="1"/>
</dbReference>
<name>A0A1G9MDL2_STREI</name>
<dbReference type="RefSeq" id="WP_081341071.1">
    <property type="nucleotide sequence ID" value="NZ_FNGX01000004.1"/>
</dbReference>
<dbReference type="OrthoDB" id="2227383at2"/>
<dbReference type="InterPro" id="IPR025233">
    <property type="entry name" value="DUF4176"/>
</dbReference>
<dbReference type="EMBL" id="FNGX01000004">
    <property type="protein sequence ID" value="SDL72346.1"/>
    <property type="molecule type" value="Genomic_DNA"/>
</dbReference>
<proteinExistence type="predicted"/>
<dbReference type="AlphaFoldDB" id="A0A1G9MDL2"/>
<gene>
    <name evidence="1" type="ORF">SAMN05216400_1482</name>
</gene>
<evidence type="ECO:0000313" key="2">
    <source>
        <dbReference type="Proteomes" id="UP000183162"/>
    </source>
</evidence>
<organism evidence="1 2">
    <name type="scientific">Streptococcus equinus</name>
    <name type="common">Streptococcus bovis</name>
    <dbReference type="NCBI Taxonomy" id="1335"/>
    <lineage>
        <taxon>Bacteria</taxon>
        <taxon>Bacillati</taxon>
        <taxon>Bacillota</taxon>
        <taxon>Bacilli</taxon>
        <taxon>Lactobacillales</taxon>
        <taxon>Streptococcaceae</taxon>
        <taxon>Streptococcus</taxon>
    </lineage>
</organism>
<evidence type="ECO:0008006" key="3">
    <source>
        <dbReference type="Google" id="ProtNLM"/>
    </source>
</evidence>
<evidence type="ECO:0000313" key="1">
    <source>
        <dbReference type="EMBL" id="SDL72346.1"/>
    </source>
</evidence>
<sequence length="232" mass="26266">MMNEDLNTIFTKLLSENDALSDLVTDDLIQFGTYVGGQLDILRECYIAFCQNKESYIYQAFLGAPIEINFNYKKDNVIITRDKQYKITLSLENFLIFMGLIDSVYSKILPLGSVVELDTRLFPDQLREMFSHTPGAKVIITGRKLPVADSIGNYVVDYQAQLWPLGGFPPVTPMTISNMMIGKVVARGYEDDFEKSFSQKLKQTQLQEKRLSTSFMTKNEAYAFLKKAGGGD</sequence>
<protein>
    <recommendedName>
        <fullName evidence="3">DUF4176 domain-containing protein</fullName>
    </recommendedName>
</protein>
<dbReference type="Proteomes" id="UP000183162">
    <property type="component" value="Unassembled WGS sequence"/>
</dbReference>
<accession>A0A1G9MDL2</accession>
<reference evidence="1 2" key="1">
    <citation type="submission" date="2016-10" db="EMBL/GenBank/DDBJ databases">
        <authorList>
            <person name="de Groot N.N."/>
        </authorList>
    </citation>
    <scope>NUCLEOTIDE SEQUENCE [LARGE SCALE GENOMIC DNA]</scope>
    <source>
        <strain evidence="1 2">Sb09</strain>
    </source>
</reference>